<accession>A0AB34II28</accession>
<dbReference type="Pfam" id="PF13207">
    <property type="entry name" value="AAA_17"/>
    <property type="match status" value="1"/>
</dbReference>
<feature type="domain" description="EF-hand" evidence="7">
    <location>
        <begin position="1358"/>
        <end position="1393"/>
    </location>
</feature>
<dbReference type="InterPro" id="IPR058536">
    <property type="entry name" value="Ig_CFAP65_4th"/>
</dbReference>
<dbReference type="GO" id="GO:0005930">
    <property type="term" value="C:axoneme"/>
    <property type="evidence" value="ECO:0007669"/>
    <property type="project" value="TreeGrafter"/>
</dbReference>
<dbReference type="Proteomes" id="UP001515480">
    <property type="component" value="Unassembled WGS sequence"/>
</dbReference>
<keyword evidence="3" id="KW-0963">Cytoplasm</keyword>
<evidence type="ECO:0000256" key="4">
    <source>
        <dbReference type="ARBA" id="ARBA00023069"/>
    </source>
</evidence>
<feature type="region of interest" description="Disordered" evidence="6">
    <location>
        <begin position="2281"/>
        <end position="2304"/>
    </location>
</feature>
<dbReference type="InterPro" id="IPR013783">
    <property type="entry name" value="Ig-like_fold"/>
</dbReference>
<dbReference type="PROSITE" id="PS50222">
    <property type="entry name" value="EF_HAND_2"/>
    <property type="match status" value="1"/>
</dbReference>
<keyword evidence="5" id="KW-0966">Cell projection</keyword>
<dbReference type="EMBL" id="JBGBPQ010000024">
    <property type="protein sequence ID" value="KAL1499824.1"/>
    <property type="molecule type" value="Genomic_DNA"/>
</dbReference>
<dbReference type="Pfam" id="PF24507">
    <property type="entry name" value="Ig_CFAP65_4th"/>
    <property type="match status" value="1"/>
</dbReference>
<evidence type="ECO:0000259" key="7">
    <source>
        <dbReference type="PROSITE" id="PS50222"/>
    </source>
</evidence>
<proteinExistence type="predicted"/>
<evidence type="ECO:0000313" key="9">
    <source>
        <dbReference type="Proteomes" id="UP001515480"/>
    </source>
</evidence>
<feature type="region of interest" description="Disordered" evidence="6">
    <location>
        <begin position="2402"/>
        <end position="2423"/>
    </location>
</feature>
<evidence type="ECO:0000256" key="1">
    <source>
        <dbReference type="ARBA" id="ARBA00004138"/>
    </source>
</evidence>
<feature type="compositionally biased region" description="Basic and acidic residues" evidence="6">
    <location>
        <begin position="2403"/>
        <end position="2423"/>
    </location>
</feature>
<keyword evidence="4" id="KW-0969">Cilium</keyword>
<dbReference type="PANTHER" id="PTHR23053:SF0">
    <property type="entry name" value="HYDROCEPHALUS-INDUCING PROTEIN HOMOLOG"/>
    <property type="match status" value="1"/>
</dbReference>
<dbReference type="InterPro" id="IPR059041">
    <property type="entry name" value="Ig_DLEC1_1"/>
</dbReference>
<evidence type="ECO:0000256" key="3">
    <source>
        <dbReference type="ARBA" id="ARBA00022490"/>
    </source>
</evidence>
<name>A0AB34II28_PRYPA</name>
<evidence type="ECO:0000313" key="8">
    <source>
        <dbReference type="EMBL" id="KAL1499824.1"/>
    </source>
</evidence>
<evidence type="ECO:0000256" key="6">
    <source>
        <dbReference type="SAM" id="MobiDB-lite"/>
    </source>
</evidence>
<feature type="region of interest" description="Disordered" evidence="6">
    <location>
        <begin position="3344"/>
        <end position="3393"/>
    </location>
</feature>
<feature type="compositionally biased region" description="Basic and acidic residues" evidence="6">
    <location>
        <begin position="1516"/>
        <end position="1525"/>
    </location>
</feature>
<reference evidence="8 9" key="1">
    <citation type="journal article" date="2024" name="Science">
        <title>Giant polyketide synthase enzymes in the biosynthesis of giant marine polyether toxins.</title>
        <authorList>
            <person name="Fallon T.R."/>
            <person name="Shende V.V."/>
            <person name="Wierzbicki I.H."/>
            <person name="Pendleton A.L."/>
            <person name="Watervoot N.F."/>
            <person name="Auber R.P."/>
            <person name="Gonzalez D.J."/>
            <person name="Wisecaver J.H."/>
            <person name="Moore B.S."/>
        </authorList>
    </citation>
    <scope>NUCLEOTIDE SEQUENCE [LARGE SCALE GENOMIC DNA]</scope>
    <source>
        <strain evidence="8 9">12B1</strain>
    </source>
</reference>
<evidence type="ECO:0000256" key="2">
    <source>
        <dbReference type="ARBA" id="ARBA00004496"/>
    </source>
</evidence>
<dbReference type="InterPro" id="IPR027417">
    <property type="entry name" value="P-loop_NTPase"/>
</dbReference>
<comment type="subcellular location">
    <subcellularLocation>
        <location evidence="1">Cell projection</location>
        <location evidence="1">Cilium</location>
    </subcellularLocation>
    <subcellularLocation>
        <location evidence="2">Cytoplasm</location>
    </subcellularLocation>
</comment>
<dbReference type="PANTHER" id="PTHR23053">
    <property type="entry name" value="DLEC1 DELETED IN LUNG AND ESOPHAGEAL CANCER 1"/>
    <property type="match status" value="1"/>
</dbReference>
<comment type="caution">
    <text evidence="8">The sequence shown here is derived from an EMBL/GenBank/DDBJ whole genome shotgun (WGS) entry which is preliminary data.</text>
</comment>
<evidence type="ECO:0000256" key="5">
    <source>
        <dbReference type="ARBA" id="ARBA00023273"/>
    </source>
</evidence>
<feature type="compositionally biased region" description="Pro residues" evidence="6">
    <location>
        <begin position="3354"/>
        <end position="3373"/>
    </location>
</feature>
<dbReference type="InterPro" id="IPR011992">
    <property type="entry name" value="EF-hand-dom_pair"/>
</dbReference>
<feature type="region of interest" description="Disordered" evidence="6">
    <location>
        <begin position="2212"/>
        <end position="2231"/>
    </location>
</feature>
<dbReference type="GO" id="GO:1904158">
    <property type="term" value="P:axonemal central apparatus assembly"/>
    <property type="evidence" value="ECO:0007669"/>
    <property type="project" value="TreeGrafter"/>
</dbReference>
<feature type="compositionally biased region" description="Pro residues" evidence="6">
    <location>
        <begin position="1435"/>
        <end position="1444"/>
    </location>
</feature>
<dbReference type="Gene3D" id="2.60.40.10">
    <property type="entry name" value="Immunoglobulins"/>
    <property type="match status" value="26"/>
</dbReference>
<dbReference type="Gene3D" id="1.10.238.10">
    <property type="entry name" value="EF-hand"/>
    <property type="match status" value="1"/>
</dbReference>
<dbReference type="Pfam" id="PF23277">
    <property type="entry name" value="Ig_Dlec1_1"/>
    <property type="match status" value="1"/>
</dbReference>
<dbReference type="Gene3D" id="3.40.50.300">
    <property type="entry name" value="P-loop containing nucleotide triphosphate hydrolases"/>
    <property type="match status" value="1"/>
</dbReference>
<protein>
    <recommendedName>
        <fullName evidence="7">EF-hand domain-containing protein</fullName>
    </recommendedName>
</protein>
<gene>
    <name evidence="8" type="ORF">AB1Y20_012509</name>
</gene>
<feature type="region of interest" description="Disordered" evidence="6">
    <location>
        <begin position="1516"/>
        <end position="1540"/>
    </location>
</feature>
<keyword evidence="9" id="KW-1185">Reference proteome</keyword>
<dbReference type="InterPro" id="IPR053879">
    <property type="entry name" value="HYDIN_VesB_CFA65-like_Ig"/>
</dbReference>
<dbReference type="SUPFAM" id="SSF47473">
    <property type="entry name" value="EF-hand"/>
    <property type="match status" value="1"/>
</dbReference>
<dbReference type="GO" id="GO:0005509">
    <property type="term" value="F:calcium ion binding"/>
    <property type="evidence" value="ECO:0007669"/>
    <property type="project" value="InterPro"/>
</dbReference>
<dbReference type="GO" id="GO:0003341">
    <property type="term" value="P:cilium movement"/>
    <property type="evidence" value="ECO:0007669"/>
    <property type="project" value="TreeGrafter"/>
</dbReference>
<dbReference type="Pfam" id="PF22544">
    <property type="entry name" value="HYDIN_VesB_CFA65-like_Ig"/>
    <property type="match status" value="6"/>
</dbReference>
<organism evidence="8 9">
    <name type="scientific">Prymnesium parvum</name>
    <name type="common">Toxic golden alga</name>
    <dbReference type="NCBI Taxonomy" id="97485"/>
    <lineage>
        <taxon>Eukaryota</taxon>
        <taxon>Haptista</taxon>
        <taxon>Haptophyta</taxon>
        <taxon>Prymnesiophyceae</taxon>
        <taxon>Prymnesiales</taxon>
        <taxon>Prymnesiaceae</taxon>
        <taxon>Prymnesium</taxon>
    </lineage>
</organism>
<dbReference type="InterPro" id="IPR002048">
    <property type="entry name" value="EF_hand_dom"/>
</dbReference>
<dbReference type="InterPro" id="IPR033305">
    <property type="entry name" value="Hydin-like"/>
</dbReference>
<sequence length="4717" mass="516930">MPGQGPAANGADAGQTTRSLPSHLRYLPLSAELPPEEKWRPSALAAQLKGHAKLPPPTTRPRVIGLLNMADFTQHVDSVVPLDEPLFQPSPPEVVFDSFEPFKKYTTLLRMRNNDNVNRRIKILKPESTIFSIEAPSSGSTKAGAGKVAPGMEIVFKVHFSPRALQDYTCELICMSEREKFVVAVSARGPRACFEFPDGVDFGTQPVRADATEAFLLRNSGAKDGRFALIVDPPFSVTPSDGWLAAGEAMQLMFSFKPENLGDYHSELEIEYDSGERCYAHLSGAAADVDVQLERSLLQLDPCYISLLSQRTLKLYNRSDVKVTFEWKAYASAGDERRVRMERAMQLEEDGAPDVATLRALRRAIEEDQLMFEDPVFAVAPMRGEIFPGGFIDLTVTFKPQSAGEKGVTAYCELTGRECRLPLHLLGRAYGPRATWLYDTLDVGDVYVNSLHRYEVVLENHGEIEAEYSVDENDSMFASKFAFTPTEGTLLAKHQVAVEVNFCSDLLGEFNETFVWKLKGQPAPLPLTLKGRVVGPTFHFSLEEIAFGTVSLGFLNTKSFHLHNTSDIPLRFSLRVPEDNNPLYKEFAIVPANGVVLPRGKQRLQLEMVSFSVRKYEIALHVDVEAVGDDLLSIPITGECIVPKLVPSQPSIDFGDSFLGHKYTKTIDICNTSELPAKFEVVAEDEILQTIGLYEATPDRGIIEAKSSLTLRVDFTADRLGPMSLPMYVKIKGMPTNAFTVDILANSMGPNVILDPSRLEWGSIPVLTDVARSLRLTNRSLVKAEWKAVLRKADSAFSLKSSEGVLDPDEEFELKAIANLDDIVKTTNEMIISIKNSPEIIVPMSAIGTGVTILPTRSMRAIEFGEHFSNRPCSLEFSLENKGRKAQQLTWINTAGAKKRDKEGKEIERGPLCFSITPDKVLMEPGAACNFTVRGFSASEGLLQELFHCMSQIGNQKRNKPIFETLVSADFISPLVESSVPVVRFEYMYEETDEIPLQHQAVILKNTTSLPLTLQLRATVPFSVDASELSLGPLASGTINVSFNPAYPGDRECARHESRLLMSYREHPQKDGLKLLGESFFPNLKLDLEKGDFGSVFNDAARSLPLTISNPSRVAAHYSWSFTVDNVKVGGKEVTADGVPVLPFDVLPIRGTLPPGGSDTVELYYKGGINSKARAVALCEVAGGPSYELPLVAESATVSYRLDKNSLDFGLVQYDRVEEKEMYLQNTGRVPLAFQMINTMLSRSNVVEVVPSSGRVNAGEKQKLLVRVLPGLPEVIREVFQLQVAHFEPEEVVVHVEGTYPRVQLNLPQEDTAERQELLARAAEMIEQERRKVELPEEESDGNEFDGLGLLEELRRQASAGKMADFFRAFDKDGDTAISKADFSKHVSSLIGARATQTAIEYVFKYFDPVESGSISMRAFQQSMKPGGSHAPSSAPSPLPPPTRPSTVRDGRDSVEPGASGAKFKAQSVASEAAGRYRPMDDDEISKEAERLGMRSMAAELINRHAQALQEKIDRPETTEVDKTSRRVGSGRRPTSYLDPLPPPPHTFFVAKYVLDFGNVVKGASKKRTFKLKNVGNSPVSLQVDKHALATAGFRIEPDKVLRLPGIPDPEIVDFTVTFQSKTFKVGMGPLAHVIRLDQKPGPPVAIVLKANVTVPDLRLSESIVEFKDVLCGRSCTMTVLLHNPKEVLADWSIKKPIEDAKDFAFFSCNPSSGMLSPGGQVPIEITFTPVAERFFSCSLVFKVSNNNKAHSLQVTGQGRELKLHVSPDKMALQPVLPYASDASAEFTLINPTDYPIEVYSVDFDEQYLVEERIMRESDCFVGDVVLLPPRNAGDPMWESLMSAHQEKMDAELEHDAERNEAEAKAEVEVGELDQPEGQPATPRFFFVLGAPLSGVGTQAKMVAKTFDVPIVNVGDVLRAAAVARKEAAAAALADAPAEAKVEPKLDPKLGTKKELNKSVSKKDFGQKTLAKIPMDAMPKVETPEPKTEEEIALAAFHQPLEEDRLRQCIASVLSPEAAPLGAVIELPEQPVPWADYLQIVDTALASLPENCLKWAIGLELAEANLLERAEAEHQLKLDADPSPGPAPDLDEAEYEMLTEADRIAFEASRREHRRLVVAWEARRKALHEAKEARCGILLTALDTFDQVKDDILTKVVPPLLLEEDESADFEEGGEPLPPPDQRLPGAHKIDAGFADPQAVTDAILEILPEPEVEPEPEPEPSVPPPRTTQIVRRPRPRPALIPPKGFQIVSVPSLPLESGEEAAGEEEASAQELIPVKGAGVPQDAVNDGDDGDAPPLESNTSTRWVLPPRSVKQLMVRYSSTEVGRLVQPLRFEIMGVGSDRQTLLTCSASCVQPSISKDYRNVFHRKLKSRDPLKVKKAFVISRNTFEFGPLLVNRPKPVAAERTEGSDAHPETSKPHPDHAETFHITNHGPFPLDVYFSFLADGAGVHRRLPAPGVGSEDALADELPTRTPDAGPVFFLSHSKLTLQPEETQDLTVSAFPDMGGLFEETLLCTVTDNPQPVLFPLSAIGSIPALVTDTTEITFERMLLWRADTRVLTISSRAALPIRWWIRAEDVAILAGDGKGPGEEDFTITPTSGLLSPGASATLSITFHARELAELARSFRVDVSDQAEPSVLGVVETHEIALTAEAYKVDVNVEWPNPVVEGSDTGYNGLDFGSFKVIEEQKTSLEVVNLGKYTIGYKFVLRKPPTRDILTLSPSEGTLDPAASGPGSRQKIEAVLHPTSEVSLKDNLDVRLLFTELLTGEVIQERTMPIKISAHGVFSRYSVVPRGINFGPMQYDVQKERSFELSNTGEFDFKFTLRGKGKGGKDANAFDLSSLVLGNFTITPSTGTVDAGGSITIVVKFNSGKVASTFHTKLIIDVADRDPKVEPEGMVYELIGESCIPGIQTTDFINIFEEQSVHRTINISMAGLPRNVFSEEDALFCFGSHMVGQEVSERFKLTNPFKVPCSVNLSVAPRTAKVVAPTKGSADKNAVDAAGSGELPFEVEPKKCQIPPHEHRYVTVYCTPQAMRPYYGVFEAKVELGTDPKTNSLSFDLLAEGTLPHVTVVQPTARTEQGAPILQFPRLLAGRTAMVPLVLRNEGVLPATVNVTQVLDLISSNSSPNPFSSLACGQSITIESMAEQSIEVCFKPSVADAFDAKIKLAVLKNSFEDICVCLKATSYAQQVAFEDLPPKRGSETGDEVEEINFGDVEVGVAKSLIFSMRNFSNVVRRFEWPQREGVSFSPSVGHILPGSVKSITATFKSDEPLRLDADIVDVKVTPIAQSGNSLVEWDNSMTEVKYLTEEEFQAREARIAAEKAAAEQAAAEAAALAAAEAAAAATKGKGKGKGAPPPPPPEPVPPPAPPPAPEEPTTTDEASISGSPTRARRKVIDVEPEPDFEVIAPEEGTADEPPLKLSLNATCDYSAFECETTSVVFRPTMMFQTRSHSFPIKNTGVVMLHYMLAVRNVDGGPEPLPPKDAPFNVHPKTGTIAPGETSNITVQFSPTEVDSFVRSLEITSSNPTPGASAPRIMLSARSERPYCHMEIVESDYLTAGRRSPDMPGPDGSLGPLDPAIKCIEFASLGTKVRNTKRFFMINPTNRTYEFVWEPDSDPGAEVLTNQPFKCQTRKGMIMAGRKFEMIFHFTPEEVKDQESFWHFRIPELQIEVPFLLVGTIKEPDVALDRMRHNFGPLQIGQRARETIFLQNSEHLPFSFSFDRSSFAAGPEGTASVVDVEPSTGVVGPGASLPIELSFAPTLEKHFNFNMELRVKNKPQPLVLNVKGEGYAIQDSIQLQDSSGKLVEISPHTRTLVDFGEVHVNDKVVRQLQVTNSGRYNFEASLTLKLPQGARTPPITIIPEHATVKKNDRVTFQIIYNPTSDAPLPSNLSVTASITNGRSYQLQLLGRGRKPKLSFSFQSYDFGPCFIVTPKSAMPPKTVVLQLANEDVNEIYFDMPTDSSSFLSVSVDRTTLMPGEQALVTIVFTPREAEQYKTLVPFLINGLWHQSVDVLGEGCELRLELQNPQQQQLQLGSLQIHQQASRTVNLVNRSRCPVDISASDAATALRRKSVHLTLGGGGVEGVLRPRETRSLELRFSPTSRIPPFSEPIVLMVCGQPRPMLVVSGACVAMALELEMDQVAFGQATLNSRITRRLMLQNLGDMPSTFRIDSDRLAPDFSVSPTEGYLQANEDTNLEITFHPSRVNRDIRYERIPIFVDGQQPLPLTLTGVCVAAEPQGTPLVFKARVREKQVQSVQIKNPGATPWRIAPAVQNDQWSGAETLEVPAGATASYAVTFNPMTMTAEGQKHEGTLFFPLPDGTAVLYKLEGVSERPQEAGVVSESVTCKQQRVLPLKVTNWLKIPQRFKVEIRAPEKEESTQLKGHDNVDVPAGLSRDYMLSFYAYKEGVTNAEVHFINEKTGEYLFYKLQLKAQAAGVLETIELQAPLRQLTSRAISLSNPLDIPVTFSATVNNAEVSTPPNLVLQPKARSEFVVEWRPLLVGDKKSQLTLTSAELGTFLYDLKLQVLPAGETKTLHFKEALGGSQTLRFRFHNFLRRAETYKVALKGGSGEFEAESQVSAPAAESSAGQEVSVDVTFEPSKMGESTDMLVVTSAEGGEYSCQLLGQALPPKPQGPITIKAGAVTPVNFKNVFASAAEFTFVCEPTVFTVAKPKENVPPKKAIQVGVGFKPDGASTPVNGKLTVNGPNGFKQVFYLCSS</sequence>
<feature type="region of interest" description="Disordered" evidence="6">
    <location>
        <begin position="1422"/>
        <end position="1483"/>
    </location>
</feature>